<organism evidence="1">
    <name type="scientific">Aegilops tauschii</name>
    <name type="common">Tausch's goatgrass</name>
    <name type="synonym">Aegilops squarrosa</name>
    <dbReference type="NCBI Taxonomy" id="37682"/>
    <lineage>
        <taxon>Eukaryota</taxon>
        <taxon>Viridiplantae</taxon>
        <taxon>Streptophyta</taxon>
        <taxon>Embryophyta</taxon>
        <taxon>Tracheophyta</taxon>
        <taxon>Spermatophyta</taxon>
        <taxon>Magnoliopsida</taxon>
        <taxon>Liliopsida</taxon>
        <taxon>Poales</taxon>
        <taxon>Poaceae</taxon>
        <taxon>BOP clade</taxon>
        <taxon>Pooideae</taxon>
        <taxon>Triticodae</taxon>
        <taxon>Triticeae</taxon>
        <taxon>Triticinae</taxon>
        <taxon>Aegilops</taxon>
    </lineage>
</organism>
<reference evidence="1" key="1">
    <citation type="submission" date="2015-06" db="UniProtKB">
        <authorList>
            <consortium name="EnsemblPlants"/>
        </authorList>
    </citation>
    <scope>IDENTIFICATION</scope>
</reference>
<accession>R7W8I9</accession>
<proteinExistence type="predicted"/>
<dbReference type="EnsemblPlants" id="EMT13944">
    <property type="protein sequence ID" value="EMT13944"/>
    <property type="gene ID" value="F775_17333"/>
</dbReference>
<evidence type="ECO:0008006" key="2">
    <source>
        <dbReference type="Google" id="ProtNLM"/>
    </source>
</evidence>
<dbReference type="AlphaFoldDB" id="R7W8I9"/>
<name>R7W8I9_AEGTA</name>
<dbReference type="PANTHER" id="PTHR34591:SF35">
    <property type="entry name" value="F-BOX DOMAIN-CONTAINING PROTEIN"/>
    <property type="match status" value="1"/>
</dbReference>
<protein>
    <recommendedName>
        <fullName evidence="2">F-box associated domain-containing protein</fullName>
    </recommendedName>
</protein>
<dbReference type="PANTHER" id="PTHR34591">
    <property type="entry name" value="OS03G0653100 PROTEIN-RELATED"/>
    <property type="match status" value="1"/>
</dbReference>
<sequence>MAAFRGLDDELPQLMDCCNGLLLFWHYVLNPATRQMARLPPLPRPCEAIDCNRCWDDHYLIYDPTMSPHFEVVLVPYPHCEIPVSCGLGSVEWPPSPYIMHVFSSKTGCWQKRSFVRLEEATGALADVKLTLPNLIGHLYHAAYWREALYICCGDGFIMRIDLRNDTYQVIELPNGKEGTPRLGKSKNGVYCALRHGRCTFEVWFLDESHGRMEWVFKNKVNLEPIRGDFRKNHADEQWIVQSCDPLIKQDESKNDINLERVDDNNQAPVEDAYDWSSDNENAIDTVEWPGGCSFYAYIGPTFECLGFHPYKEIVLLNNRQRTLAYHLKSSKFQT</sequence>
<evidence type="ECO:0000313" key="1">
    <source>
        <dbReference type="EnsemblPlants" id="EMT13944"/>
    </source>
</evidence>